<keyword evidence="3" id="KW-0645">Protease</keyword>
<dbReference type="GO" id="GO:0004175">
    <property type="term" value="F:endopeptidase activity"/>
    <property type="evidence" value="ECO:0007669"/>
    <property type="project" value="UniProtKB-ARBA"/>
</dbReference>
<keyword evidence="1" id="KW-1133">Transmembrane helix</keyword>
<feature type="transmembrane region" description="Helical" evidence="1">
    <location>
        <begin position="142"/>
        <end position="163"/>
    </location>
</feature>
<keyword evidence="3" id="KW-0482">Metalloprotease</keyword>
<keyword evidence="3" id="KW-0378">Hydrolase</keyword>
<feature type="domain" description="CAAX prenyl protease 2/Lysostaphin resistance protein A-like" evidence="2">
    <location>
        <begin position="143"/>
        <end position="234"/>
    </location>
</feature>
<dbReference type="InterPro" id="IPR003675">
    <property type="entry name" value="Rce1/LyrA-like_dom"/>
</dbReference>
<reference evidence="3 4" key="1">
    <citation type="submission" date="2019-10" db="EMBL/GenBank/DDBJ databases">
        <title>Extracellular Electron Transfer in a Candidatus Methanoperedens spp. Enrichment Culture.</title>
        <authorList>
            <person name="Berger S."/>
            <person name="Rangel Shaw D."/>
            <person name="Berben T."/>
            <person name="In 'T Zandt M."/>
            <person name="Frank J."/>
            <person name="Reimann J."/>
            <person name="Jetten M.S.M."/>
            <person name="Welte C.U."/>
        </authorList>
    </citation>
    <scope>NUCLEOTIDE SEQUENCE [LARGE SCALE GENOMIC DNA]</scope>
    <source>
        <strain evidence="3">SB12</strain>
    </source>
</reference>
<dbReference type="EMBL" id="WBUI01000018">
    <property type="protein sequence ID" value="KAB2930720.1"/>
    <property type="molecule type" value="Genomic_DNA"/>
</dbReference>
<evidence type="ECO:0000256" key="1">
    <source>
        <dbReference type="SAM" id="Phobius"/>
    </source>
</evidence>
<dbReference type="GO" id="GO:0080120">
    <property type="term" value="P:CAAX-box protein maturation"/>
    <property type="evidence" value="ECO:0007669"/>
    <property type="project" value="UniProtKB-ARBA"/>
</dbReference>
<proteinExistence type="predicted"/>
<evidence type="ECO:0000313" key="3">
    <source>
        <dbReference type="EMBL" id="KAB2930720.1"/>
    </source>
</evidence>
<dbReference type="AlphaFoldDB" id="A0A833GZI3"/>
<sequence>MMRHSLRHPYGETRNAEDERRSFVALAIFALSVPSLANGFYNPVLAQSAVLYWTAEFFTWVAWPTVWFLVLYRRGLTLADLGLTLPSPIYRGLLPFMGVTLLLFPLSFVFYGVIGYVAQIMISDNWLDQGFRYPSQIPADGTWRVIGAIYLAATAGVVEEIVFRALPRLLADNSWISSFFYVLSSSVLFACVHWENGQIALVETFFWGMSMAGLFLATRSLWPGIIIHFLTDFVIFYYDFSVLGWLMKAL</sequence>
<evidence type="ECO:0000259" key="2">
    <source>
        <dbReference type="Pfam" id="PF02517"/>
    </source>
</evidence>
<feature type="transmembrane region" description="Helical" evidence="1">
    <location>
        <begin position="175"/>
        <end position="194"/>
    </location>
</feature>
<feature type="transmembrane region" description="Helical" evidence="1">
    <location>
        <begin position="200"/>
        <end position="218"/>
    </location>
</feature>
<keyword evidence="1" id="KW-0812">Transmembrane</keyword>
<dbReference type="GO" id="GO:0006508">
    <property type="term" value="P:proteolysis"/>
    <property type="evidence" value="ECO:0007669"/>
    <property type="project" value="UniProtKB-KW"/>
</dbReference>
<comment type="caution">
    <text evidence="3">The sequence shown here is derived from an EMBL/GenBank/DDBJ whole genome shotgun (WGS) entry which is preliminary data.</text>
</comment>
<feature type="transmembrane region" description="Helical" evidence="1">
    <location>
        <begin position="225"/>
        <end position="247"/>
    </location>
</feature>
<organism evidence="3 4">
    <name type="scientific">Leptonema illini</name>
    <dbReference type="NCBI Taxonomy" id="183"/>
    <lineage>
        <taxon>Bacteria</taxon>
        <taxon>Pseudomonadati</taxon>
        <taxon>Spirochaetota</taxon>
        <taxon>Spirochaetia</taxon>
        <taxon>Leptospirales</taxon>
        <taxon>Leptospiraceae</taxon>
        <taxon>Leptonema</taxon>
    </lineage>
</organism>
<evidence type="ECO:0000313" key="4">
    <source>
        <dbReference type="Proteomes" id="UP000460298"/>
    </source>
</evidence>
<name>A0A833GZI3_9LEPT</name>
<gene>
    <name evidence="3" type="ORF">F9K24_15910</name>
</gene>
<protein>
    <submittedName>
        <fullName evidence="3">CPBP family intramembrane metalloprotease</fullName>
    </submittedName>
</protein>
<feature type="transmembrane region" description="Helical" evidence="1">
    <location>
        <begin position="93"/>
        <end position="122"/>
    </location>
</feature>
<dbReference type="Proteomes" id="UP000460298">
    <property type="component" value="Unassembled WGS sequence"/>
</dbReference>
<dbReference type="GO" id="GO:0008237">
    <property type="term" value="F:metallopeptidase activity"/>
    <property type="evidence" value="ECO:0007669"/>
    <property type="project" value="UniProtKB-KW"/>
</dbReference>
<dbReference type="Pfam" id="PF02517">
    <property type="entry name" value="Rce1-like"/>
    <property type="match status" value="1"/>
</dbReference>
<accession>A0A833GZI3</accession>
<feature type="transmembrane region" description="Helical" evidence="1">
    <location>
        <begin position="49"/>
        <end position="72"/>
    </location>
</feature>
<keyword evidence="1" id="KW-0472">Membrane</keyword>